<reference evidence="3" key="2">
    <citation type="submission" date="2011-01" db="EMBL/GenBank/DDBJ databases">
        <title>The complete genome of Nitratifractor salsuginis DSM 16511.</title>
        <authorList>
            <consortium name="US DOE Joint Genome Institute (JGI-PGF)"/>
            <person name="Lucas S."/>
            <person name="Copeland A."/>
            <person name="Lapidus A."/>
            <person name="Bruce D."/>
            <person name="Goodwin L."/>
            <person name="Pitluck S."/>
            <person name="Kyrpides N."/>
            <person name="Mavromatis K."/>
            <person name="Ivanova N."/>
            <person name="Mikhailova N."/>
            <person name="Zeytun A."/>
            <person name="Detter J.C."/>
            <person name="Tapia R."/>
            <person name="Han C."/>
            <person name="Land M."/>
            <person name="Hauser L."/>
            <person name="Markowitz V."/>
            <person name="Cheng J.-F."/>
            <person name="Hugenholtz P."/>
            <person name="Woyke T."/>
            <person name="Wu D."/>
            <person name="Tindall B."/>
            <person name="Schuetze A."/>
            <person name="Brambilla E."/>
            <person name="Klenk H.-P."/>
            <person name="Eisen J.A."/>
        </authorList>
    </citation>
    <scope>NUCLEOTIDE SEQUENCE [LARGE SCALE GENOMIC DNA]</scope>
    <source>
        <strain evidence="3">DSM 16511 / JCM 12458 / E9I37-1</strain>
    </source>
</reference>
<keyword evidence="1" id="KW-0472">Membrane</keyword>
<dbReference type="RefSeq" id="WP_013553984.1">
    <property type="nucleotide sequence ID" value="NC_014935.1"/>
</dbReference>
<feature type="transmembrane region" description="Helical" evidence="1">
    <location>
        <begin position="21"/>
        <end position="38"/>
    </location>
</feature>
<protein>
    <submittedName>
        <fullName evidence="2">Uncharacterized protein</fullName>
    </submittedName>
</protein>
<evidence type="ECO:0000313" key="2">
    <source>
        <dbReference type="EMBL" id="ADV46291.1"/>
    </source>
</evidence>
<organism evidence="2 3">
    <name type="scientific">Nitratifractor salsuginis (strain DSM 16511 / JCM 12458 / E9I37-1)</name>
    <dbReference type="NCBI Taxonomy" id="749222"/>
    <lineage>
        <taxon>Bacteria</taxon>
        <taxon>Pseudomonadati</taxon>
        <taxon>Campylobacterota</taxon>
        <taxon>Epsilonproteobacteria</taxon>
        <taxon>Campylobacterales</taxon>
        <taxon>Sulfurovaceae</taxon>
        <taxon>Nitratifractor</taxon>
    </lineage>
</organism>
<keyword evidence="1" id="KW-1133">Transmembrane helix</keyword>
<evidence type="ECO:0000256" key="1">
    <source>
        <dbReference type="SAM" id="Phobius"/>
    </source>
</evidence>
<sequence>MLPDILIKKSKTKDGRTVRHLRWWVSLILSMALAIGTWNPTGHDFVHYILRGNPMEGFHPFYILVMFAFWLMAFKAIYQSLKWYGALIAAAVIGAFVYGLSSKGWLDTSNWTVLGWIATIGMGLIIWLGLNASIIWKTATGVYTTDSTDED</sequence>
<dbReference type="InterPro" id="IPR045387">
    <property type="entry name" value="DUF6524"/>
</dbReference>
<feature type="transmembrane region" description="Helical" evidence="1">
    <location>
        <begin position="83"/>
        <end position="101"/>
    </location>
</feature>
<dbReference type="Pfam" id="PF20134">
    <property type="entry name" value="DUF6524"/>
    <property type="match status" value="1"/>
</dbReference>
<proteinExistence type="predicted"/>
<accession>E6X3L4</accession>
<feature type="transmembrane region" description="Helical" evidence="1">
    <location>
        <begin position="113"/>
        <end position="130"/>
    </location>
</feature>
<dbReference type="AlphaFoldDB" id="E6X3L4"/>
<name>E6X3L4_NITSE</name>
<dbReference type="KEGG" id="nsa:Nitsa_1033"/>
<keyword evidence="1" id="KW-0812">Transmembrane</keyword>
<gene>
    <name evidence="2" type="ordered locus">Nitsa_1033</name>
</gene>
<keyword evidence="3" id="KW-1185">Reference proteome</keyword>
<dbReference type="STRING" id="749222.Nitsa_1033"/>
<dbReference type="Proteomes" id="UP000008633">
    <property type="component" value="Chromosome"/>
</dbReference>
<evidence type="ECO:0000313" key="3">
    <source>
        <dbReference type="Proteomes" id="UP000008633"/>
    </source>
</evidence>
<reference evidence="2 3" key="1">
    <citation type="journal article" date="2011" name="Stand. Genomic Sci.">
        <title>Complete genome sequence of Nitratifractor salsuginis type strain (E9I37-1).</title>
        <authorList>
            <person name="Anderson I."/>
            <person name="Sikorski J."/>
            <person name="Zeytun A."/>
            <person name="Nolan M."/>
            <person name="Lapidus A."/>
            <person name="Lucas S."/>
            <person name="Hammon N."/>
            <person name="Deshpande S."/>
            <person name="Cheng J.F."/>
            <person name="Tapia R."/>
            <person name="Han C."/>
            <person name="Goodwin L."/>
            <person name="Pitluck S."/>
            <person name="Liolios K."/>
            <person name="Pagani I."/>
            <person name="Ivanova N."/>
            <person name="Huntemann M."/>
            <person name="Mavromatis K."/>
            <person name="Ovchinikova G."/>
            <person name="Pati A."/>
            <person name="Chen A."/>
            <person name="Palaniappan K."/>
            <person name="Land M."/>
            <person name="Hauser L."/>
            <person name="Brambilla E.M."/>
            <person name="Ngatchou-Djao O.D."/>
            <person name="Rohde M."/>
            <person name="Tindall B.J."/>
            <person name="Goker M."/>
            <person name="Detter J.C."/>
            <person name="Woyke T."/>
            <person name="Bristow J."/>
            <person name="Eisen J.A."/>
            <person name="Markowitz V."/>
            <person name="Hugenholtz P."/>
            <person name="Klenk H.P."/>
            <person name="Kyrpides N.C."/>
        </authorList>
    </citation>
    <scope>NUCLEOTIDE SEQUENCE [LARGE SCALE GENOMIC DNA]</scope>
    <source>
        <strain evidence="3">DSM 16511 / JCM 12458 / E9I37-1</strain>
    </source>
</reference>
<feature type="transmembrane region" description="Helical" evidence="1">
    <location>
        <begin position="58"/>
        <end position="78"/>
    </location>
</feature>
<dbReference type="HOGENOM" id="CLU_1729468_0_0_7"/>
<dbReference type="EMBL" id="CP002452">
    <property type="protein sequence ID" value="ADV46291.1"/>
    <property type="molecule type" value="Genomic_DNA"/>
</dbReference>